<gene>
    <name evidence="1" type="ORF">AN2V17_06230</name>
</gene>
<proteinExistence type="predicted"/>
<accession>A0ACB5UFS1</accession>
<dbReference type="Proteomes" id="UP001374599">
    <property type="component" value="Unassembled WGS sequence"/>
</dbReference>
<organism evidence="1 2">
    <name type="scientific">Vallitalea maricola</name>
    <dbReference type="NCBI Taxonomy" id="3074433"/>
    <lineage>
        <taxon>Bacteria</taxon>
        <taxon>Bacillati</taxon>
        <taxon>Bacillota</taxon>
        <taxon>Clostridia</taxon>
        <taxon>Lachnospirales</taxon>
        <taxon>Vallitaleaceae</taxon>
        <taxon>Vallitalea</taxon>
    </lineage>
</organism>
<sequence>MVYLHDGTFNGLLTCVYEHYYTEKANGIYYENRYEMQLLEPEVNITTDDKKAGKVYDAIWNKISDEAMKNAYYTFLSDDYKKDCYILKYLELGFKMGYKVDNDHTHKDVLNVHNLSSKVSKERHRLLGLLRFQEVGEVLYAPLTPDNDVIELLADHFADRMKNEKFIIHDKKRNKAVIYNKREWMITDFEYQEDIAISERERNFQEMWKGYFEHIGIKERKNLVLQRQFVPTRYRKNIVEFNKGWRQQNANLQR</sequence>
<evidence type="ECO:0000313" key="1">
    <source>
        <dbReference type="EMBL" id="GMQ61394.1"/>
    </source>
</evidence>
<comment type="caution">
    <text evidence="1">The sequence shown here is derived from an EMBL/GenBank/DDBJ whole genome shotgun (WGS) entry which is preliminary data.</text>
</comment>
<protein>
    <submittedName>
        <fullName evidence="1">TIGR03915 family putative DNA repair protein</fullName>
    </submittedName>
</protein>
<evidence type="ECO:0000313" key="2">
    <source>
        <dbReference type="Proteomes" id="UP001374599"/>
    </source>
</evidence>
<name>A0ACB5UFS1_9FIRM</name>
<keyword evidence="2" id="KW-1185">Reference proteome</keyword>
<dbReference type="EMBL" id="BTPU01000009">
    <property type="protein sequence ID" value="GMQ61394.1"/>
    <property type="molecule type" value="Genomic_DNA"/>
</dbReference>
<reference evidence="1" key="1">
    <citation type="submission" date="2023-09" db="EMBL/GenBank/DDBJ databases">
        <title>Vallitalea sediminicola and Vallitalea maricola sp. nov., anaerobic bacteria isolated from marine sediment.</title>
        <authorList>
            <person name="Hirano S."/>
            <person name="Maeda A."/>
            <person name="Terahara T."/>
            <person name="Mori K."/>
            <person name="Hamada M."/>
            <person name="Matsumoto R."/>
            <person name="Kobayashi T."/>
        </authorList>
    </citation>
    <scope>NUCLEOTIDE SEQUENCE</scope>
    <source>
        <strain evidence="1">AN17-2</strain>
    </source>
</reference>